<dbReference type="Pfam" id="PF20635">
    <property type="entry name" value="SMN_YG-box"/>
    <property type="match status" value="1"/>
</dbReference>
<proteinExistence type="inferred from homology"/>
<evidence type="ECO:0000313" key="8">
    <source>
        <dbReference type="EMBL" id="RDL38048.1"/>
    </source>
</evidence>
<dbReference type="InterPro" id="IPR049481">
    <property type="entry name" value="SMN_G2-BD"/>
</dbReference>
<evidence type="ECO:0000313" key="9">
    <source>
        <dbReference type="Proteomes" id="UP000254866"/>
    </source>
</evidence>
<dbReference type="AlphaFoldDB" id="A0A370TRC3"/>
<keyword evidence="9" id="KW-1185">Reference proteome</keyword>
<dbReference type="GO" id="GO:0008380">
    <property type="term" value="P:RNA splicing"/>
    <property type="evidence" value="ECO:0007669"/>
    <property type="project" value="UniProtKB-KW"/>
</dbReference>
<protein>
    <recommendedName>
        <fullName evidence="7">Survival Motor Neuron Gemin2-binding domain-containing protein</fullName>
    </recommendedName>
</protein>
<dbReference type="Pfam" id="PF20636">
    <property type="entry name" value="SMN_G2-BD"/>
    <property type="match status" value="1"/>
</dbReference>
<evidence type="ECO:0000256" key="4">
    <source>
        <dbReference type="ARBA" id="ARBA00023187"/>
    </source>
</evidence>
<evidence type="ECO:0000259" key="7">
    <source>
        <dbReference type="Pfam" id="PF20636"/>
    </source>
</evidence>
<dbReference type="InterPro" id="IPR047313">
    <property type="entry name" value="SMN_C"/>
</dbReference>
<dbReference type="RefSeq" id="XP_031870704.1">
    <property type="nucleotide sequence ID" value="XM_032014104.1"/>
</dbReference>
<evidence type="ECO:0000256" key="6">
    <source>
        <dbReference type="SAM" id="MobiDB-lite"/>
    </source>
</evidence>
<feature type="region of interest" description="Disordered" evidence="6">
    <location>
        <begin position="56"/>
        <end position="120"/>
    </location>
</feature>
<feature type="domain" description="Survival Motor Neuron Gemin2-binding" evidence="7">
    <location>
        <begin position="10"/>
        <end position="33"/>
    </location>
</feature>
<keyword evidence="3" id="KW-0507">mRNA processing</keyword>
<dbReference type="OrthoDB" id="197400at2759"/>
<reference evidence="8 9" key="1">
    <citation type="journal article" date="2018" name="IMA Fungus">
        <title>IMA Genome-F 9: Draft genome sequence of Annulohypoxylon stygium, Aspergillus mulundensis, Berkeleyomyces basicola (syn. Thielaviopsis basicola), Ceratocystis smalleyi, two Cercospora beticola strains, Coleophoma cylindrospora, Fusarium fracticaudum, Phialophora cf. hyalina, and Morchella septimelata.</title>
        <authorList>
            <person name="Wingfield B.D."/>
            <person name="Bills G.F."/>
            <person name="Dong Y."/>
            <person name="Huang W."/>
            <person name="Nel W.J."/>
            <person name="Swalarsk-Parry B.S."/>
            <person name="Vaghefi N."/>
            <person name="Wilken P.M."/>
            <person name="An Z."/>
            <person name="de Beer Z.W."/>
            <person name="De Vos L."/>
            <person name="Chen L."/>
            <person name="Duong T.A."/>
            <person name="Gao Y."/>
            <person name="Hammerbacher A."/>
            <person name="Kikkert J.R."/>
            <person name="Li Y."/>
            <person name="Li H."/>
            <person name="Li K."/>
            <person name="Li Q."/>
            <person name="Liu X."/>
            <person name="Ma X."/>
            <person name="Naidoo K."/>
            <person name="Pethybridge S.J."/>
            <person name="Sun J."/>
            <person name="Steenkamp E.T."/>
            <person name="van der Nest M.A."/>
            <person name="van Wyk S."/>
            <person name="Wingfield M.J."/>
            <person name="Xiong C."/>
            <person name="Yue Q."/>
            <person name="Zhang X."/>
        </authorList>
    </citation>
    <scope>NUCLEOTIDE SEQUENCE [LARGE SCALE GENOMIC DNA]</scope>
    <source>
        <strain evidence="8 9">BP 5553</strain>
    </source>
</reference>
<evidence type="ECO:0000256" key="3">
    <source>
        <dbReference type="ARBA" id="ARBA00022664"/>
    </source>
</evidence>
<dbReference type="GO" id="GO:0005634">
    <property type="term" value="C:nucleus"/>
    <property type="evidence" value="ECO:0007669"/>
    <property type="project" value="UniProtKB-SubCell"/>
</dbReference>
<feature type="compositionally biased region" description="Polar residues" evidence="6">
    <location>
        <begin position="97"/>
        <end position="108"/>
    </location>
</feature>
<comment type="similarity">
    <text evidence="2">Belongs to the SMN family.</text>
</comment>
<evidence type="ECO:0000256" key="2">
    <source>
        <dbReference type="ARBA" id="ARBA00005371"/>
    </source>
</evidence>
<evidence type="ECO:0000256" key="5">
    <source>
        <dbReference type="ARBA" id="ARBA00023242"/>
    </source>
</evidence>
<feature type="compositionally biased region" description="Basic and acidic residues" evidence="6">
    <location>
        <begin position="80"/>
        <end position="89"/>
    </location>
</feature>
<accession>A0A370TRC3</accession>
<dbReference type="CDD" id="cd22852">
    <property type="entry name" value="SMN_C"/>
    <property type="match status" value="1"/>
</dbReference>
<gene>
    <name evidence="8" type="ORF">BP5553_05481</name>
</gene>
<organism evidence="8 9">
    <name type="scientific">Venustampulla echinocandica</name>
    <dbReference type="NCBI Taxonomy" id="2656787"/>
    <lineage>
        <taxon>Eukaryota</taxon>
        <taxon>Fungi</taxon>
        <taxon>Dikarya</taxon>
        <taxon>Ascomycota</taxon>
        <taxon>Pezizomycotina</taxon>
        <taxon>Leotiomycetes</taxon>
        <taxon>Helotiales</taxon>
        <taxon>Pleuroascaceae</taxon>
        <taxon>Venustampulla</taxon>
    </lineage>
</organism>
<dbReference type="PANTHER" id="PTHR39267">
    <property type="entry name" value="SURVIVAL MOTOR NEURON-LIKE PROTEIN 1"/>
    <property type="match status" value="1"/>
</dbReference>
<name>A0A370TRC3_9HELO</name>
<dbReference type="Proteomes" id="UP000254866">
    <property type="component" value="Unassembled WGS sequence"/>
</dbReference>
<sequence length="164" mass="18345">MTSQNNPTHDEIWDDSLLVNSWNEALEEYKKYHSIQARGEDIDSVLEAHENQSQRIIGPQMDNERPGNDQPGPPLATSESHAETDDRDTTVPGIDSQVRNNLPPNQGLDSGPAKGPALPQHLMGQVRDEGLKNLLMSWYYAGYYTGLHEGKQQGMLDKNAKHEN</sequence>
<comment type="caution">
    <text evidence="8">The sequence shown here is derived from an EMBL/GenBank/DDBJ whole genome shotgun (WGS) entry which is preliminary data.</text>
</comment>
<keyword evidence="5" id="KW-0539">Nucleus</keyword>
<dbReference type="STRING" id="2656787.A0A370TRC3"/>
<dbReference type="CDD" id="cd22851">
    <property type="entry name" value="SMN_N"/>
    <property type="match status" value="1"/>
</dbReference>
<dbReference type="GeneID" id="43598330"/>
<keyword evidence="4" id="KW-0508">mRNA splicing</keyword>
<dbReference type="PANTHER" id="PTHR39267:SF1">
    <property type="entry name" value="SURVIVAL MOTOR NEURON PROTEIN"/>
    <property type="match status" value="1"/>
</dbReference>
<evidence type="ECO:0000256" key="1">
    <source>
        <dbReference type="ARBA" id="ARBA00004123"/>
    </source>
</evidence>
<dbReference type="EMBL" id="NPIC01000003">
    <property type="protein sequence ID" value="RDL38048.1"/>
    <property type="molecule type" value="Genomic_DNA"/>
</dbReference>
<comment type="subcellular location">
    <subcellularLocation>
        <location evidence="1">Nucleus</location>
    </subcellularLocation>
</comment>
<dbReference type="InterPro" id="IPR040424">
    <property type="entry name" value="Smn1"/>
</dbReference>
<dbReference type="GO" id="GO:0006397">
    <property type="term" value="P:mRNA processing"/>
    <property type="evidence" value="ECO:0007669"/>
    <property type="project" value="UniProtKB-KW"/>
</dbReference>